<dbReference type="Gene3D" id="3.30.70.100">
    <property type="match status" value="1"/>
</dbReference>
<reference evidence="2" key="1">
    <citation type="submission" date="2020-02" db="EMBL/GenBank/DDBJ databases">
        <authorList>
            <person name="Meier V. D."/>
        </authorList>
    </citation>
    <scope>NUCLEOTIDE SEQUENCE</scope>
    <source>
        <strain evidence="2">AVDCRST_MAG25</strain>
    </source>
</reference>
<name>A0A6J4S4N7_9ACTN</name>
<proteinExistence type="predicted"/>
<dbReference type="EMBL" id="CADCVI010000191">
    <property type="protein sequence ID" value="CAA9482713.1"/>
    <property type="molecule type" value="Genomic_DNA"/>
</dbReference>
<sequence length="99" mass="11073">MYSRLVIFRVEPGKRSTIEELVGESDPLYRAQKGFRHLFVIGDDATGEYGSFSVWETKEDTEAANAVIAPRLQQALTGLLEGPPDRWFFEVLEPKGNGA</sequence>
<dbReference type="AlphaFoldDB" id="A0A6J4S4N7"/>
<gene>
    <name evidence="2" type="ORF">AVDCRST_MAG25-2869</name>
</gene>
<dbReference type="Pfam" id="PF03992">
    <property type="entry name" value="ABM"/>
    <property type="match status" value="1"/>
</dbReference>
<dbReference type="InterPro" id="IPR011008">
    <property type="entry name" value="Dimeric_a/b-barrel"/>
</dbReference>
<evidence type="ECO:0000313" key="2">
    <source>
        <dbReference type="EMBL" id="CAA9482713.1"/>
    </source>
</evidence>
<evidence type="ECO:0000259" key="1">
    <source>
        <dbReference type="Pfam" id="PF03992"/>
    </source>
</evidence>
<protein>
    <recommendedName>
        <fullName evidence="1">ABM domain-containing protein</fullName>
    </recommendedName>
</protein>
<accession>A0A6J4S4N7</accession>
<organism evidence="2">
    <name type="scientific">uncultured Rubrobacteraceae bacterium</name>
    <dbReference type="NCBI Taxonomy" id="349277"/>
    <lineage>
        <taxon>Bacteria</taxon>
        <taxon>Bacillati</taxon>
        <taxon>Actinomycetota</taxon>
        <taxon>Rubrobacteria</taxon>
        <taxon>Rubrobacterales</taxon>
        <taxon>Rubrobacteraceae</taxon>
        <taxon>environmental samples</taxon>
    </lineage>
</organism>
<feature type="domain" description="ABM" evidence="1">
    <location>
        <begin position="1"/>
        <end position="64"/>
    </location>
</feature>
<dbReference type="InterPro" id="IPR007138">
    <property type="entry name" value="ABM_dom"/>
</dbReference>
<dbReference type="SUPFAM" id="SSF54909">
    <property type="entry name" value="Dimeric alpha+beta barrel"/>
    <property type="match status" value="1"/>
</dbReference>